<dbReference type="PANTHER" id="PTHR44324:SF6">
    <property type="entry name" value="EF-HAND CALCIUM BINDING DOMAIN 8"/>
    <property type="match status" value="1"/>
</dbReference>
<protein>
    <recommendedName>
        <fullName evidence="3">EF-hand domain-containing protein</fullName>
    </recommendedName>
</protein>
<evidence type="ECO:0000313" key="4">
    <source>
        <dbReference type="EMBL" id="KAJ9600672.1"/>
    </source>
</evidence>
<dbReference type="GO" id="GO:0005509">
    <property type="term" value="F:calcium ion binding"/>
    <property type="evidence" value="ECO:0007669"/>
    <property type="project" value="InterPro"/>
</dbReference>
<gene>
    <name evidence="4" type="ORF">L9F63_026190</name>
</gene>
<accession>A0AAD8ET30</accession>
<feature type="non-terminal residue" evidence="4">
    <location>
        <position position="1"/>
    </location>
</feature>
<dbReference type="InterPro" id="IPR002048">
    <property type="entry name" value="EF_hand_dom"/>
</dbReference>
<dbReference type="InterPro" id="IPR051242">
    <property type="entry name" value="WD-EF-hand_domain"/>
</dbReference>
<feature type="non-terminal residue" evidence="4">
    <location>
        <position position="197"/>
    </location>
</feature>
<evidence type="ECO:0000256" key="2">
    <source>
        <dbReference type="ARBA" id="ARBA00022737"/>
    </source>
</evidence>
<organism evidence="4 5">
    <name type="scientific">Diploptera punctata</name>
    <name type="common">Pacific beetle cockroach</name>
    <dbReference type="NCBI Taxonomy" id="6984"/>
    <lineage>
        <taxon>Eukaryota</taxon>
        <taxon>Metazoa</taxon>
        <taxon>Ecdysozoa</taxon>
        <taxon>Arthropoda</taxon>
        <taxon>Hexapoda</taxon>
        <taxon>Insecta</taxon>
        <taxon>Pterygota</taxon>
        <taxon>Neoptera</taxon>
        <taxon>Polyneoptera</taxon>
        <taxon>Dictyoptera</taxon>
        <taxon>Blattodea</taxon>
        <taxon>Blaberoidea</taxon>
        <taxon>Blaberidae</taxon>
        <taxon>Diplopterinae</taxon>
        <taxon>Diploptera</taxon>
    </lineage>
</organism>
<keyword evidence="5" id="KW-1185">Reference proteome</keyword>
<dbReference type="Proteomes" id="UP001233999">
    <property type="component" value="Unassembled WGS sequence"/>
</dbReference>
<evidence type="ECO:0000256" key="1">
    <source>
        <dbReference type="ARBA" id="ARBA00022574"/>
    </source>
</evidence>
<dbReference type="SUPFAM" id="SSF47473">
    <property type="entry name" value="EF-hand"/>
    <property type="match status" value="1"/>
</dbReference>
<dbReference type="AlphaFoldDB" id="A0AAD8ET30"/>
<sequence length="197" mass="22594">ITSSISSPEETSNADISLQERLDEGDLEKIHEAIMKTSGEKLTFAQLKNLLRTIGGIDMNDDDFKVLFMKMDTKRDNLIDWDEFVSHILLEFQVKDAAAMQQSLTLPLEGYPKILRTNHRHPIVKITFCPAVKPDRTINYLHGKYLTASHEGAINYWSLDMELERSVKSESIHQQREEEEFLPIDITSVAKIICMTK</sequence>
<keyword evidence="2" id="KW-0677">Repeat</keyword>
<evidence type="ECO:0000313" key="5">
    <source>
        <dbReference type="Proteomes" id="UP001233999"/>
    </source>
</evidence>
<dbReference type="EMBL" id="JASPKZ010000146">
    <property type="protein sequence ID" value="KAJ9600672.1"/>
    <property type="molecule type" value="Genomic_DNA"/>
</dbReference>
<dbReference type="InterPro" id="IPR011992">
    <property type="entry name" value="EF-hand-dom_pair"/>
</dbReference>
<comment type="caution">
    <text evidence="4">The sequence shown here is derived from an EMBL/GenBank/DDBJ whole genome shotgun (WGS) entry which is preliminary data.</text>
</comment>
<name>A0AAD8ET30_DIPPU</name>
<dbReference type="PROSITE" id="PS50222">
    <property type="entry name" value="EF_HAND_2"/>
    <property type="match status" value="1"/>
</dbReference>
<feature type="domain" description="EF-hand" evidence="3">
    <location>
        <begin position="59"/>
        <end position="94"/>
    </location>
</feature>
<reference evidence="4" key="1">
    <citation type="journal article" date="2023" name="IScience">
        <title>Live-bearing cockroach genome reveals convergent evolutionary mechanisms linked to viviparity in insects and beyond.</title>
        <authorList>
            <person name="Fouks B."/>
            <person name="Harrison M.C."/>
            <person name="Mikhailova A.A."/>
            <person name="Marchal E."/>
            <person name="English S."/>
            <person name="Carruthers M."/>
            <person name="Jennings E.C."/>
            <person name="Chiamaka E.L."/>
            <person name="Frigard R.A."/>
            <person name="Pippel M."/>
            <person name="Attardo G.M."/>
            <person name="Benoit J.B."/>
            <person name="Bornberg-Bauer E."/>
            <person name="Tobe S.S."/>
        </authorList>
    </citation>
    <scope>NUCLEOTIDE SEQUENCE</scope>
    <source>
        <strain evidence="4">Stay&amp;Tobe</strain>
    </source>
</reference>
<keyword evidence="1" id="KW-0853">WD repeat</keyword>
<dbReference type="Gene3D" id="1.10.238.10">
    <property type="entry name" value="EF-hand"/>
    <property type="match status" value="1"/>
</dbReference>
<dbReference type="PANTHER" id="PTHR44324">
    <property type="entry name" value="WD40 REPEAT DOMAIN 95"/>
    <property type="match status" value="1"/>
</dbReference>
<proteinExistence type="predicted"/>
<reference evidence="4" key="2">
    <citation type="submission" date="2023-05" db="EMBL/GenBank/DDBJ databases">
        <authorList>
            <person name="Fouks B."/>
        </authorList>
    </citation>
    <scope>NUCLEOTIDE SEQUENCE</scope>
    <source>
        <strain evidence="4">Stay&amp;Tobe</strain>
        <tissue evidence="4">Testes</tissue>
    </source>
</reference>
<evidence type="ECO:0000259" key="3">
    <source>
        <dbReference type="PROSITE" id="PS50222"/>
    </source>
</evidence>